<sequence length="575" mass="60185">MRQACLLMDRMTGARSFATCPTGGLSGYCRPNRVRILVMRRIAAAFFLACLSVLSATAHAHAQLMEIVPADGTVLVAPPRDLILTFSEPVAPLVLTLLGPGGQTVQLDQAEIRDTTLSVGVPPQAPAGSYLFSWRVASADGHPVGGTLNFVVGTPDRQARAAAPPYHAPLLYPAIIVVSLALLAGLMFGIGGVAFDAWAAQYEAGGCRKHLPALLVAAVAAPVSLGLQGLDALGAPWSAVITRACWSAAMSTSYGGLVLIAEAAVLTGIFACVVASARGRRGLASLAMLLLGLALASSGHAATATSGMASRIAVFLHILAASTWLGALACLPILLLAGYGETPLRRFSRAALAIVVLLVATGLVLAWWQLREPADLWRTYFGRVLLAKLALVLALLALGAANRWRWTAAALRGNLDALRALVLNIRWEIALALAILFAVTLWRFAPPLAEPQALSMPVRHDTVALRGAGGAGEAHVVPGSNGHARVTIAITANDGSPLQPRELTTTFSMPRIGIEGIVRPARPADGDARGMWVVDDVPLVITGEWRIVVQALVPGRGGISLEGRTHIDAARQTAR</sequence>
<proteinExistence type="predicted"/>
<keyword evidence="7" id="KW-0186">Copper</keyword>
<dbReference type="Gene3D" id="2.60.40.1220">
    <property type="match status" value="1"/>
</dbReference>
<evidence type="ECO:0000259" key="10">
    <source>
        <dbReference type="Pfam" id="PF04234"/>
    </source>
</evidence>
<evidence type="ECO:0000256" key="5">
    <source>
        <dbReference type="ARBA" id="ARBA00022729"/>
    </source>
</evidence>
<feature type="transmembrane region" description="Helical" evidence="9">
    <location>
        <begin position="380"/>
        <end position="401"/>
    </location>
</feature>
<feature type="transmembrane region" description="Helical" evidence="9">
    <location>
        <begin position="421"/>
        <end position="445"/>
    </location>
</feature>
<keyword evidence="8 9" id="KW-0472">Membrane</keyword>
<organism evidence="12 13">
    <name type="scientific">Bordetella genomosp. 9</name>
    <dbReference type="NCBI Taxonomy" id="1416803"/>
    <lineage>
        <taxon>Bacteria</taxon>
        <taxon>Pseudomonadati</taxon>
        <taxon>Pseudomonadota</taxon>
        <taxon>Betaproteobacteria</taxon>
        <taxon>Burkholderiales</taxon>
        <taxon>Alcaligenaceae</taxon>
        <taxon>Bordetella</taxon>
    </lineage>
</organism>
<dbReference type="GO" id="GO:0006825">
    <property type="term" value="P:copper ion transport"/>
    <property type="evidence" value="ECO:0007669"/>
    <property type="project" value="InterPro"/>
</dbReference>
<evidence type="ECO:0000256" key="6">
    <source>
        <dbReference type="ARBA" id="ARBA00022989"/>
    </source>
</evidence>
<name>A0A261R4B4_9BORD</name>
<dbReference type="EMBL" id="NEVJ01000003">
    <property type="protein sequence ID" value="OZI19450.1"/>
    <property type="molecule type" value="Genomic_DNA"/>
</dbReference>
<evidence type="ECO:0000313" key="13">
    <source>
        <dbReference type="Proteomes" id="UP000216857"/>
    </source>
</evidence>
<dbReference type="GO" id="GO:0042597">
    <property type="term" value="C:periplasmic space"/>
    <property type="evidence" value="ECO:0007669"/>
    <property type="project" value="InterPro"/>
</dbReference>
<keyword evidence="6 9" id="KW-1133">Transmembrane helix</keyword>
<feature type="transmembrane region" description="Helical" evidence="9">
    <location>
        <begin position="211"/>
        <end position="234"/>
    </location>
</feature>
<dbReference type="PANTHER" id="PTHR34820">
    <property type="entry name" value="INNER MEMBRANE PROTEIN YEBZ"/>
    <property type="match status" value="1"/>
</dbReference>
<keyword evidence="4" id="KW-0479">Metal-binding</keyword>
<keyword evidence="2" id="KW-1003">Cell membrane</keyword>
<dbReference type="InterPro" id="IPR008457">
    <property type="entry name" value="Cu-R_CopD_dom"/>
</dbReference>
<dbReference type="GO" id="GO:0005507">
    <property type="term" value="F:copper ion binding"/>
    <property type="evidence" value="ECO:0007669"/>
    <property type="project" value="InterPro"/>
</dbReference>
<dbReference type="InterPro" id="IPR014756">
    <property type="entry name" value="Ig_E-set"/>
</dbReference>
<evidence type="ECO:0000256" key="9">
    <source>
        <dbReference type="SAM" id="Phobius"/>
    </source>
</evidence>
<gene>
    <name evidence="12" type="ORF">CAL26_17685</name>
</gene>
<accession>A0A261R4B4</accession>
<feature type="domain" description="CopC" evidence="10">
    <location>
        <begin position="61"/>
        <end position="152"/>
    </location>
</feature>
<feature type="transmembrane region" description="Helical" evidence="9">
    <location>
        <begin position="350"/>
        <end position="368"/>
    </location>
</feature>
<feature type="domain" description="Copper resistance protein D" evidence="11">
    <location>
        <begin position="344"/>
        <end position="441"/>
    </location>
</feature>
<dbReference type="Pfam" id="PF04234">
    <property type="entry name" value="CopC"/>
    <property type="match status" value="1"/>
</dbReference>
<feature type="transmembrane region" description="Helical" evidence="9">
    <location>
        <begin position="314"/>
        <end position="338"/>
    </location>
</feature>
<evidence type="ECO:0000256" key="3">
    <source>
        <dbReference type="ARBA" id="ARBA00022692"/>
    </source>
</evidence>
<feature type="transmembrane region" description="Helical" evidence="9">
    <location>
        <begin position="170"/>
        <end position="199"/>
    </location>
</feature>
<evidence type="ECO:0000313" key="12">
    <source>
        <dbReference type="EMBL" id="OZI19450.1"/>
    </source>
</evidence>
<dbReference type="InterPro" id="IPR014755">
    <property type="entry name" value="Cu-Rt/internalin_Ig-like"/>
</dbReference>
<keyword evidence="3 9" id="KW-0812">Transmembrane</keyword>
<evidence type="ECO:0000256" key="1">
    <source>
        <dbReference type="ARBA" id="ARBA00004651"/>
    </source>
</evidence>
<dbReference type="PANTHER" id="PTHR34820:SF4">
    <property type="entry name" value="INNER MEMBRANE PROTEIN YEBZ"/>
    <property type="match status" value="1"/>
</dbReference>
<feature type="transmembrane region" description="Helical" evidence="9">
    <location>
        <begin position="254"/>
        <end position="275"/>
    </location>
</feature>
<dbReference type="Proteomes" id="UP000216857">
    <property type="component" value="Unassembled WGS sequence"/>
</dbReference>
<protein>
    <recommendedName>
        <fullName evidence="14">Copper resistance protein CopC</fullName>
    </recommendedName>
</protein>
<keyword evidence="13" id="KW-1185">Reference proteome</keyword>
<evidence type="ECO:0000256" key="8">
    <source>
        <dbReference type="ARBA" id="ARBA00023136"/>
    </source>
</evidence>
<keyword evidence="5" id="KW-0732">Signal</keyword>
<dbReference type="InterPro" id="IPR007348">
    <property type="entry name" value="CopC_dom"/>
</dbReference>
<dbReference type="Pfam" id="PF05425">
    <property type="entry name" value="CopD"/>
    <property type="match status" value="1"/>
</dbReference>
<dbReference type="InterPro" id="IPR032694">
    <property type="entry name" value="CopC/D"/>
</dbReference>
<comment type="subcellular location">
    <subcellularLocation>
        <location evidence="1">Cell membrane</location>
        <topology evidence="1">Multi-pass membrane protein</topology>
    </subcellularLocation>
</comment>
<dbReference type="SUPFAM" id="SSF81296">
    <property type="entry name" value="E set domains"/>
    <property type="match status" value="1"/>
</dbReference>
<evidence type="ECO:0000259" key="11">
    <source>
        <dbReference type="Pfam" id="PF05425"/>
    </source>
</evidence>
<reference evidence="12" key="1">
    <citation type="submission" date="2017-05" db="EMBL/GenBank/DDBJ databases">
        <title>Complete and WGS of Bordetella genogroups.</title>
        <authorList>
            <person name="Spilker T."/>
            <person name="Lipuma J."/>
        </authorList>
    </citation>
    <scope>NUCLEOTIDE SEQUENCE</scope>
    <source>
        <strain evidence="12">AU21707</strain>
    </source>
</reference>
<feature type="transmembrane region" description="Helical" evidence="9">
    <location>
        <begin position="42"/>
        <end position="62"/>
    </location>
</feature>
<feature type="transmembrane region" description="Helical" evidence="9">
    <location>
        <begin position="282"/>
        <end position="302"/>
    </location>
</feature>
<evidence type="ECO:0000256" key="4">
    <source>
        <dbReference type="ARBA" id="ARBA00022723"/>
    </source>
</evidence>
<dbReference type="GO" id="GO:0005886">
    <property type="term" value="C:plasma membrane"/>
    <property type="evidence" value="ECO:0007669"/>
    <property type="project" value="UniProtKB-SubCell"/>
</dbReference>
<evidence type="ECO:0000256" key="2">
    <source>
        <dbReference type="ARBA" id="ARBA00022475"/>
    </source>
</evidence>
<comment type="caution">
    <text evidence="12">The sequence shown here is derived from an EMBL/GenBank/DDBJ whole genome shotgun (WGS) entry which is preliminary data.</text>
</comment>
<dbReference type="GO" id="GO:0046688">
    <property type="term" value="P:response to copper ion"/>
    <property type="evidence" value="ECO:0007669"/>
    <property type="project" value="InterPro"/>
</dbReference>
<dbReference type="OrthoDB" id="9796814at2"/>
<evidence type="ECO:0008006" key="14">
    <source>
        <dbReference type="Google" id="ProtNLM"/>
    </source>
</evidence>
<dbReference type="AlphaFoldDB" id="A0A261R4B4"/>
<evidence type="ECO:0000256" key="7">
    <source>
        <dbReference type="ARBA" id="ARBA00023008"/>
    </source>
</evidence>